<dbReference type="AlphaFoldDB" id="A0A9Q0N9M9"/>
<proteinExistence type="predicted"/>
<evidence type="ECO:0000256" key="3">
    <source>
        <dbReference type="ARBA" id="ARBA00023242"/>
    </source>
</evidence>
<evidence type="ECO:0000256" key="5">
    <source>
        <dbReference type="SAM" id="MobiDB-lite"/>
    </source>
</evidence>
<dbReference type="InterPro" id="IPR000504">
    <property type="entry name" value="RRM_dom"/>
</dbReference>
<feature type="compositionally biased region" description="Low complexity" evidence="5">
    <location>
        <begin position="174"/>
        <end position="187"/>
    </location>
</feature>
<protein>
    <submittedName>
        <fullName evidence="7">RNA-binding protein 7</fullName>
    </submittedName>
</protein>
<dbReference type="Pfam" id="PF00076">
    <property type="entry name" value="RRM_1"/>
    <property type="match status" value="1"/>
</dbReference>
<dbReference type="GO" id="GO:0000381">
    <property type="term" value="P:regulation of alternative mRNA splicing, via spliceosome"/>
    <property type="evidence" value="ECO:0007669"/>
    <property type="project" value="TreeGrafter"/>
</dbReference>
<sequence length="273" mass="31170">MLQHEDEDSRTIFCGNLSDKVTEALLYELFLQGGPLEKVSHPKDKDGRARAFAFITYVHAVSVPYAVSLFQGTQLFNREIKVNPRNAASSNAQPKVDTSQLNHQSKHHPTRNPNPFDQHQKFVNGGNGFNRDKRGSQTHSHGSPYEQSPLRSGFNPVPTKASMQMQPQHTNRFSNQPSKNPSNSSNSYDFNKLIAMGQNMMQSNSNTNNSTTHNFDVMFIDRDDRAGSDRRTHDSKVSNRHSGGRSHYRDEPYSRRDRDTSRHHRNGSDRRRY</sequence>
<dbReference type="OrthoDB" id="407442at2759"/>
<evidence type="ECO:0000256" key="4">
    <source>
        <dbReference type="PROSITE-ProRule" id="PRU00176"/>
    </source>
</evidence>
<accession>A0A9Q0N9M9</accession>
<dbReference type="Gene3D" id="3.30.70.330">
    <property type="match status" value="1"/>
</dbReference>
<feature type="compositionally biased region" description="Polar residues" evidence="5">
    <location>
        <begin position="137"/>
        <end position="150"/>
    </location>
</feature>
<dbReference type="EMBL" id="WJQU01000001">
    <property type="protein sequence ID" value="KAJ6646229.1"/>
    <property type="molecule type" value="Genomic_DNA"/>
</dbReference>
<dbReference type="PANTHER" id="PTHR13798:SF11">
    <property type="entry name" value="RNA-BINDING PROTEIN 7-RELATED"/>
    <property type="match status" value="1"/>
</dbReference>
<dbReference type="GO" id="GO:0003727">
    <property type="term" value="F:single-stranded RNA binding"/>
    <property type="evidence" value="ECO:0007669"/>
    <property type="project" value="TreeGrafter"/>
</dbReference>
<dbReference type="InterPro" id="IPR012677">
    <property type="entry name" value="Nucleotide-bd_a/b_plait_sf"/>
</dbReference>
<feature type="compositionally biased region" description="Polar residues" evidence="5">
    <location>
        <begin position="161"/>
        <end position="173"/>
    </location>
</feature>
<dbReference type="Proteomes" id="UP001151699">
    <property type="component" value="Chromosome A"/>
</dbReference>
<evidence type="ECO:0000313" key="8">
    <source>
        <dbReference type="Proteomes" id="UP001151699"/>
    </source>
</evidence>
<evidence type="ECO:0000313" key="7">
    <source>
        <dbReference type="EMBL" id="KAJ6646229.1"/>
    </source>
</evidence>
<keyword evidence="3" id="KW-0539">Nucleus</keyword>
<dbReference type="SMART" id="SM00360">
    <property type="entry name" value="RRM"/>
    <property type="match status" value="1"/>
</dbReference>
<feature type="region of interest" description="Disordered" evidence="5">
    <location>
        <begin position="85"/>
        <end position="189"/>
    </location>
</feature>
<dbReference type="CDD" id="cd12336">
    <property type="entry name" value="RRM_RBM7_like"/>
    <property type="match status" value="1"/>
</dbReference>
<dbReference type="SUPFAM" id="SSF54928">
    <property type="entry name" value="RNA-binding domain, RBD"/>
    <property type="match status" value="1"/>
</dbReference>
<evidence type="ECO:0000256" key="2">
    <source>
        <dbReference type="ARBA" id="ARBA00022884"/>
    </source>
</evidence>
<keyword evidence="8" id="KW-1185">Reference proteome</keyword>
<dbReference type="PANTHER" id="PTHR13798">
    <property type="entry name" value="RNA BINDING MOTIF RBM PROTEIN -RELATED"/>
    <property type="match status" value="1"/>
</dbReference>
<gene>
    <name evidence="7" type="primary">RBM7</name>
    <name evidence="7" type="ORF">Bhyg_01440</name>
</gene>
<dbReference type="InterPro" id="IPR035979">
    <property type="entry name" value="RBD_domain_sf"/>
</dbReference>
<feature type="domain" description="RRM" evidence="6">
    <location>
        <begin position="10"/>
        <end position="87"/>
    </location>
</feature>
<keyword evidence="2 4" id="KW-0694">RNA-binding</keyword>
<feature type="compositionally biased region" description="Basic and acidic residues" evidence="5">
    <location>
        <begin position="247"/>
        <end position="273"/>
    </location>
</feature>
<dbReference type="GO" id="GO:0005654">
    <property type="term" value="C:nucleoplasm"/>
    <property type="evidence" value="ECO:0007669"/>
    <property type="project" value="UniProtKB-SubCell"/>
</dbReference>
<dbReference type="PROSITE" id="PS50102">
    <property type="entry name" value="RRM"/>
    <property type="match status" value="1"/>
</dbReference>
<feature type="compositionally biased region" description="Basic and acidic residues" evidence="5">
    <location>
        <begin position="226"/>
        <end position="237"/>
    </location>
</feature>
<evidence type="ECO:0000259" key="6">
    <source>
        <dbReference type="PROSITE" id="PS50102"/>
    </source>
</evidence>
<feature type="compositionally biased region" description="Polar residues" evidence="5">
    <location>
        <begin position="86"/>
        <end position="103"/>
    </location>
</feature>
<comment type="subcellular location">
    <subcellularLocation>
        <location evidence="1">Nucleus</location>
        <location evidence="1">Nucleoplasm</location>
    </subcellularLocation>
</comment>
<comment type="caution">
    <text evidence="7">The sequence shown here is derived from an EMBL/GenBank/DDBJ whole genome shotgun (WGS) entry which is preliminary data.</text>
</comment>
<evidence type="ECO:0000256" key="1">
    <source>
        <dbReference type="ARBA" id="ARBA00004642"/>
    </source>
</evidence>
<organism evidence="7 8">
    <name type="scientific">Pseudolycoriella hygida</name>
    <dbReference type="NCBI Taxonomy" id="35572"/>
    <lineage>
        <taxon>Eukaryota</taxon>
        <taxon>Metazoa</taxon>
        <taxon>Ecdysozoa</taxon>
        <taxon>Arthropoda</taxon>
        <taxon>Hexapoda</taxon>
        <taxon>Insecta</taxon>
        <taxon>Pterygota</taxon>
        <taxon>Neoptera</taxon>
        <taxon>Endopterygota</taxon>
        <taxon>Diptera</taxon>
        <taxon>Nematocera</taxon>
        <taxon>Sciaroidea</taxon>
        <taxon>Sciaridae</taxon>
        <taxon>Pseudolycoriella</taxon>
    </lineage>
</organism>
<dbReference type="InterPro" id="IPR052285">
    <property type="entry name" value="NEXT_complex_subunit"/>
</dbReference>
<feature type="region of interest" description="Disordered" evidence="5">
    <location>
        <begin position="226"/>
        <end position="273"/>
    </location>
</feature>
<name>A0A9Q0N9M9_9DIPT</name>
<reference evidence="7" key="1">
    <citation type="submission" date="2022-07" db="EMBL/GenBank/DDBJ databases">
        <authorList>
            <person name="Trinca V."/>
            <person name="Uliana J.V.C."/>
            <person name="Torres T.T."/>
            <person name="Ward R.J."/>
            <person name="Monesi N."/>
        </authorList>
    </citation>
    <scope>NUCLEOTIDE SEQUENCE</scope>
    <source>
        <strain evidence="7">HSMRA1968</strain>
        <tissue evidence="7">Whole embryos</tissue>
    </source>
</reference>